<dbReference type="RefSeq" id="WP_213237036.1">
    <property type="nucleotide sequence ID" value="NZ_JAHBCL010000017.1"/>
</dbReference>
<accession>A0ABS5PSZ4</accession>
<name>A0ABS5PSZ4_9FIRM</name>
<dbReference type="EMBL" id="JAHBCL010000017">
    <property type="protein sequence ID" value="MBS7527177.1"/>
    <property type="molecule type" value="Genomic_DNA"/>
</dbReference>
<evidence type="ECO:0000313" key="2">
    <source>
        <dbReference type="Proteomes" id="UP000746471"/>
    </source>
</evidence>
<protein>
    <recommendedName>
        <fullName evidence="3">DHHW protein</fullName>
    </recommendedName>
</protein>
<sequence>MKAVLFVGGLLALGIANGLYFDDSYMSYTENRRLAPWPEWSNEDFFSGAYTMGIDDFLRDRFLYREAWIDLSTKLSSFQGLKTQDDFVLLTTNGANEAVASEEKTTKTAKIVHDIAHYPDDIGMLIPVKPEKGVDVSKVEFSDDYKTNILIYDQKGMTSYVYKPDTVDRLAEAYNHFSDNYLDKLKVYVLMAPSPVAFVDDDYARYTDNQYDAIQQFYNGLEHDIVKIDPYPALAAHQDEYIYFRTDHHWTSLGAYYAYTEACQKMAFEPYDLTAFDELTDIEFLGSIYNLTQSDVLKAHDDKISAYVPKANVTYKVYTSQSTLDYDSVISEAFNIDDYKYKLFLGGDFGLAVIDNLDQPDDGETLMVIKDSYGNALTPYFVNHFKRIVVVDLRYTSKPVAELVNEYGVNRLMLVNSGQALAAESYADILENVN</sequence>
<evidence type="ECO:0000313" key="1">
    <source>
        <dbReference type="EMBL" id="MBS7527177.1"/>
    </source>
</evidence>
<reference evidence="1 2" key="1">
    <citation type="submission" date="2021-05" db="EMBL/GenBank/DDBJ databases">
        <title>Fusibacter ferrireducens sp. nov., an anaerobic, sulfur- and Fe-reducing bacterium isolated from the mangrove sediment.</title>
        <authorList>
            <person name="Qiu D."/>
        </authorList>
    </citation>
    <scope>NUCLEOTIDE SEQUENCE [LARGE SCALE GENOMIC DNA]</scope>
    <source>
        <strain evidence="1 2">DSM 12116</strain>
    </source>
</reference>
<dbReference type="Pfam" id="PF14286">
    <property type="entry name" value="DHHW"/>
    <property type="match status" value="1"/>
</dbReference>
<gene>
    <name evidence="1" type="ORF">KHM83_10845</name>
</gene>
<keyword evidence="2" id="KW-1185">Reference proteome</keyword>
<proteinExistence type="predicted"/>
<organism evidence="1 2">
    <name type="scientific">Fusibacter paucivorans</name>
    <dbReference type="NCBI Taxonomy" id="76009"/>
    <lineage>
        <taxon>Bacteria</taxon>
        <taxon>Bacillati</taxon>
        <taxon>Bacillota</taxon>
        <taxon>Clostridia</taxon>
        <taxon>Eubacteriales</taxon>
        <taxon>Eubacteriales Family XII. Incertae Sedis</taxon>
        <taxon>Fusibacter</taxon>
    </lineage>
</organism>
<evidence type="ECO:0008006" key="3">
    <source>
        <dbReference type="Google" id="ProtNLM"/>
    </source>
</evidence>
<comment type="caution">
    <text evidence="1">The sequence shown here is derived from an EMBL/GenBank/DDBJ whole genome shotgun (WGS) entry which is preliminary data.</text>
</comment>
<dbReference type="InterPro" id="IPR025945">
    <property type="entry name" value="DHHW"/>
</dbReference>
<dbReference type="Proteomes" id="UP000746471">
    <property type="component" value="Unassembled WGS sequence"/>
</dbReference>